<feature type="signal peptide" evidence="1">
    <location>
        <begin position="1"/>
        <end position="21"/>
    </location>
</feature>
<sequence>MMKKIVLAMAFVLAFSSICSAHDMWLEKKGRKAYLMYGHPGSTDPYPISRITSLTGINENNWKTALEPVYNKGEAYAWIDDIYTMLTVEFDNKYWYHTEEGGWQNFDLPRQVCGKIIDEGRSYKLSKTILTWMDSMDKPIGQRAEIVPLKDPTKLKEGDVLPVMMFYEGKPMPAAGARISTTTDRNIEHPALVNLKNSKPINVKIGPAGRQVIIGKYEKRLDDTRRVWYAFSLSFRTTK</sequence>
<dbReference type="EMBL" id="CP001649">
    <property type="protein sequence ID" value="ACS80862.1"/>
    <property type="molecule type" value="Genomic_DNA"/>
</dbReference>
<organism evidence="2 3">
    <name type="scientific">Maridesulfovibrio salexigens (strain ATCC 14822 / DSM 2638 / NCIMB 8403 / VKM B-1763)</name>
    <name type="common">Desulfovibrio salexigens</name>
    <dbReference type="NCBI Taxonomy" id="526222"/>
    <lineage>
        <taxon>Bacteria</taxon>
        <taxon>Pseudomonadati</taxon>
        <taxon>Thermodesulfobacteriota</taxon>
        <taxon>Desulfovibrionia</taxon>
        <taxon>Desulfovibrionales</taxon>
        <taxon>Desulfovibrionaceae</taxon>
        <taxon>Maridesulfovibrio</taxon>
    </lineage>
</organism>
<feature type="chain" id="PRO_5002961381" evidence="1">
    <location>
        <begin position="22"/>
        <end position="239"/>
    </location>
</feature>
<reference evidence="2 3" key="1">
    <citation type="submission" date="2009-06" db="EMBL/GenBank/DDBJ databases">
        <title>Complete sequence of Desulfovibrio salexigens DSM 2638.</title>
        <authorList>
            <consortium name="US DOE Joint Genome Institute"/>
            <person name="Lucas S."/>
            <person name="Copeland A."/>
            <person name="Lapidus A."/>
            <person name="Glavina del Rio T."/>
            <person name="Tice H."/>
            <person name="Bruce D."/>
            <person name="Goodwin L."/>
            <person name="Pitluck S."/>
            <person name="Munk A.C."/>
            <person name="Brettin T."/>
            <person name="Detter J.C."/>
            <person name="Han C."/>
            <person name="Tapia R."/>
            <person name="Larimer F."/>
            <person name="Land M."/>
            <person name="Hauser L."/>
            <person name="Kyrpides N."/>
            <person name="Anderson I."/>
            <person name="Wall J.D."/>
            <person name="Arkin A.P."/>
            <person name="Dehal P."/>
            <person name="Chivian D."/>
            <person name="Giles B."/>
            <person name="Hazen T.C."/>
        </authorList>
    </citation>
    <scope>NUCLEOTIDE SEQUENCE [LARGE SCALE GENOMIC DNA]</scope>
    <source>
        <strain evidence="3">ATCC 14822 / DSM 2638 / NCIMB 8403 / VKM B-1763</strain>
    </source>
</reference>
<dbReference type="AlphaFoldDB" id="C6BZZ1"/>
<dbReference type="Proteomes" id="UP000002601">
    <property type="component" value="Chromosome"/>
</dbReference>
<dbReference type="STRING" id="526222.Desal_2810"/>
<keyword evidence="3" id="KW-1185">Reference proteome</keyword>
<gene>
    <name evidence="2" type="ordered locus">Desal_2810</name>
</gene>
<proteinExistence type="predicted"/>
<dbReference type="KEGG" id="dsa:Desal_2810"/>
<dbReference type="HOGENOM" id="CLU_1159606_0_0_7"/>
<dbReference type="eggNOG" id="COG5266">
    <property type="taxonomic scope" value="Bacteria"/>
</dbReference>
<dbReference type="Pfam" id="PF10670">
    <property type="entry name" value="DUF4198"/>
    <property type="match status" value="1"/>
</dbReference>
<evidence type="ECO:0000256" key="1">
    <source>
        <dbReference type="SAM" id="SignalP"/>
    </source>
</evidence>
<accession>C6BZZ1</accession>
<evidence type="ECO:0000313" key="3">
    <source>
        <dbReference type="Proteomes" id="UP000002601"/>
    </source>
</evidence>
<evidence type="ECO:0000313" key="2">
    <source>
        <dbReference type="EMBL" id="ACS80862.1"/>
    </source>
</evidence>
<dbReference type="InterPro" id="IPR019613">
    <property type="entry name" value="DUF4198"/>
</dbReference>
<name>C6BZZ1_MARSD</name>
<keyword evidence="1" id="KW-0732">Signal</keyword>
<protein>
    <submittedName>
        <fullName evidence="2">ABC-type Co2+ transport system periplasmic component-like protein</fullName>
    </submittedName>
</protein>